<feature type="region of interest" description="Disordered" evidence="5">
    <location>
        <begin position="266"/>
        <end position="322"/>
    </location>
</feature>
<evidence type="ECO:0000256" key="2">
    <source>
        <dbReference type="ARBA" id="ARBA00022658"/>
    </source>
</evidence>
<accession>A0A2G8SCN2</accession>
<dbReference type="Pfam" id="PF00018">
    <property type="entry name" value="SH3_1"/>
    <property type="match status" value="1"/>
</dbReference>
<feature type="domain" description="N-terminal Ras-GEF" evidence="8">
    <location>
        <begin position="413"/>
        <end position="547"/>
    </location>
</feature>
<dbReference type="CDD" id="cd06224">
    <property type="entry name" value="REM"/>
    <property type="match status" value="1"/>
</dbReference>
<dbReference type="OrthoDB" id="10255964at2759"/>
<sequence length="834" mass="93536">MAVLHRKPSRRGSLRPQLWINPNPSTDTHLAPLPTPASSADLMTSLAPLASDPDTATPTSSTELFYVLCLYDYDAEDSDQLSFRRNDILDIVKKEDTGWWAAIRLDDNKVGWIPSAFVEPISDALADKLRGVGGDVAIYQEDADRIHGPPELFTDPFASADGENRGYDWMPLVNGDKVPILQLSSEHNSPAVASVFSPLVPPHEGIDANFLDIESELSPTESIISRKGSRMRRHHLQSPLVPDGYPVVESPRPMEGLADAIEQVITLPPAPSGDKSLPNTPRTPRRRSMSLPNVETPPSEHQRSHSESAKSSSNRHLRRRPLLIDDQSSLHRLTTLFESHNLEELDHLIASPVVAESFDAFTRPNKVASNRSDKVRQITGEDEAQAFHNAKLSQGIWYLRPTYGAEHEIQISQDGTVSAGTLRALVERLTVDFSKPMQETRYRQAFLTTYKSFASAEEIFDLLVAQFNLGHPTALGPKELEQWKEKRLMPNRRRVLTVLQVWNDQFGLLQDDPYLARRVVDFVSSVTTPPPLAAVARDVLKSLERYISGIPPTPVSTVYKRVKKGKDGKGDLSRMDPLFFAEHLCMYEQRQYSKIRPQECMSLVKSQTGATVKNLVAFRTFHDKLDGWVKLSILNVEGLGKRAETIDFWIKVAEKCKTLHNYASMHAIVGSLSATVVTRLHLTWAHVNKRAQLEQLAKYHEASGNFSAYRLFQRSVDGPCIPYVGMYLSDMQLADEYQSDNILVAPASSPLGTTVSLIHFAKRDKWWEAIDAMLRHQARPYAFGEDAATMTYIETNTALGGEKDQSFFWMRSQEIQQAEVQHADIRKGLELAGF</sequence>
<feature type="region of interest" description="Disordered" evidence="5">
    <location>
        <begin position="1"/>
        <end position="34"/>
    </location>
</feature>
<evidence type="ECO:0000313" key="9">
    <source>
        <dbReference type="EMBL" id="PIL31497.1"/>
    </source>
</evidence>
<dbReference type="SUPFAM" id="SSF48366">
    <property type="entry name" value="Ras GEF"/>
    <property type="match status" value="1"/>
</dbReference>
<dbReference type="InterPro" id="IPR001452">
    <property type="entry name" value="SH3_domain"/>
</dbReference>
<evidence type="ECO:0000313" key="10">
    <source>
        <dbReference type="Proteomes" id="UP000230002"/>
    </source>
</evidence>
<dbReference type="InterPro" id="IPR036964">
    <property type="entry name" value="RASGEF_cat_dom_sf"/>
</dbReference>
<feature type="domain" description="SH3" evidence="6">
    <location>
        <begin position="62"/>
        <end position="123"/>
    </location>
</feature>
<dbReference type="PANTHER" id="PTHR23113:SF368">
    <property type="entry name" value="CELL DIVISION CONTROL PROTEIN 25"/>
    <property type="match status" value="1"/>
</dbReference>
<dbReference type="PRINTS" id="PR00452">
    <property type="entry name" value="SH3DOMAIN"/>
</dbReference>
<dbReference type="PROSITE" id="PS50009">
    <property type="entry name" value="RASGEF_CAT"/>
    <property type="match status" value="1"/>
</dbReference>
<keyword evidence="2 3" id="KW-0344">Guanine-nucleotide releasing factor</keyword>
<dbReference type="PROSITE" id="PS50002">
    <property type="entry name" value="SH3"/>
    <property type="match status" value="1"/>
</dbReference>
<feature type="compositionally biased region" description="Basic residues" evidence="5">
    <location>
        <begin position="1"/>
        <end position="13"/>
    </location>
</feature>
<evidence type="ECO:0000259" key="7">
    <source>
        <dbReference type="PROSITE" id="PS50009"/>
    </source>
</evidence>
<dbReference type="Pfam" id="PF00618">
    <property type="entry name" value="RasGEF_N"/>
    <property type="match status" value="1"/>
</dbReference>
<evidence type="ECO:0000256" key="5">
    <source>
        <dbReference type="SAM" id="MobiDB-lite"/>
    </source>
</evidence>
<dbReference type="EMBL" id="AYKW01000012">
    <property type="protein sequence ID" value="PIL31497.1"/>
    <property type="molecule type" value="Genomic_DNA"/>
</dbReference>
<gene>
    <name evidence="9" type="ORF">GSI_06199</name>
</gene>
<name>A0A2G8SCN2_9APHY</name>
<evidence type="ECO:0000256" key="1">
    <source>
        <dbReference type="ARBA" id="ARBA00022443"/>
    </source>
</evidence>
<dbReference type="Gene3D" id="1.10.840.10">
    <property type="entry name" value="Ras guanine-nucleotide exchange factors catalytic domain"/>
    <property type="match status" value="1"/>
</dbReference>
<dbReference type="GO" id="GO:0007265">
    <property type="term" value="P:Ras protein signal transduction"/>
    <property type="evidence" value="ECO:0007669"/>
    <property type="project" value="TreeGrafter"/>
</dbReference>
<dbReference type="GO" id="GO:0005886">
    <property type="term" value="C:plasma membrane"/>
    <property type="evidence" value="ECO:0007669"/>
    <property type="project" value="TreeGrafter"/>
</dbReference>
<dbReference type="AlphaFoldDB" id="A0A2G8SCN2"/>
<dbReference type="InterPro" id="IPR001895">
    <property type="entry name" value="RASGEF_cat_dom"/>
</dbReference>
<keyword evidence="10" id="KW-1185">Reference proteome</keyword>
<comment type="caution">
    <text evidence="9">The sequence shown here is derived from an EMBL/GenBank/DDBJ whole genome shotgun (WGS) entry which is preliminary data.</text>
</comment>
<dbReference type="PROSITE" id="PS50212">
    <property type="entry name" value="RASGEF_NTER"/>
    <property type="match status" value="1"/>
</dbReference>
<proteinExistence type="predicted"/>
<dbReference type="Gene3D" id="1.20.870.10">
    <property type="entry name" value="Son of sevenless (SoS) protein Chain: S domain 1"/>
    <property type="match status" value="1"/>
</dbReference>
<keyword evidence="1 4" id="KW-0728">SH3 domain</keyword>
<evidence type="ECO:0000259" key="6">
    <source>
        <dbReference type="PROSITE" id="PS50002"/>
    </source>
</evidence>
<dbReference type="SMART" id="SM00147">
    <property type="entry name" value="RasGEF"/>
    <property type="match status" value="1"/>
</dbReference>
<dbReference type="CDD" id="cd00174">
    <property type="entry name" value="SH3"/>
    <property type="match status" value="1"/>
</dbReference>
<reference evidence="9 10" key="1">
    <citation type="journal article" date="2015" name="Sci. Rep.">
        <title>Chromosome-level genome map provides insights into diverse defense mechanisms in the medicinal fungus Ganoderma sinense.</title>
        <authorList>
            <person name="Zhu Y."/>
            <person name="Xu J."/>
            <person name="Sun C."/>
            <person name="Zhou S."/>
            <person name="Xu H."/>
            <person name="Nelson D.R."/>
            <person name="Qian J."/>
            <person name="Song J."/>
            <person name="Luo H."/>
            <person name="Xiang L."/>
            <person name="Li Y."/>
            <person name="Xu Z."/>
            <person name="Ji A."/>
            <person name="Wang L."/>
            <person name="Lu S."/>
            <person name="Hayward A."/>
            <person name="Sun W."/>
            <person name="Li X."/>
            <person name="Schwartz D.C."/>
            <person name="Wang Y."/>
            <person name="Chen S."/>
        </authorList>
    </citation>
    <scope>NUCLEOTIDE SEQUENCE [LARGE SCALE GENOMIC DNA]</scope>
    <source>
        <strain evidence="9 10">ZZ0214-1</strain>
    </source>
</reference>
<dbReference type="SMART" id="SM00326">
    <property type="entry name" value="SH3"/>
    <property type="match status" value="1"/>
</dbReference>
<protein>
    <submittedName>
        <fullName evidence="9">Uncharacterized protein</fullName>
    </submittedName>
</protein>
<dbReference type="InterPro" id="IPR036028">
    <property type="entry name" value="SH3-like_dom_sf"/>
</dbReference>
<dbReference type="Pfam" id="PF00617">
    <property type="entry name" value="RasGEF"/>
    <property type="match status" value="1"/>
</dbReference>
<feature type="compositionally biased region" description="Basic and acidic residues" evidence="5">
    <location>
        <begin position="298"/>
        <end position="308"/>
    </location>
</feature>
<evidence type="ECO:0000259" key="8">
    <source>
        <dbReference type="PROSITE" id="PS50212"/>
    </source>
</evidence>
<dbReference type="PANTHER" id="PTHR23113">
    <property type="entry name" value="GUANINE NUCLEOTIDE EXCHANGE FACTOR"/>
    <property type="match status" value="1"/>
</dbReference>
<feature type="domain" description="Ras-GEF" evidence="7">
    <location>
        <begin position="576"/>
        <end position="818"/>
    </location>
</feature>
<dbReference type="InterPro" id="IPR008937">
    <property type="entry name" value="Ras-like_GEF"/>
</dbReference>
<dbReference type="STRING" id="1077348.A0A2G8SCN2"/>
<dbReference type="GO" id="GO:0005085">
    <property type="term" value="F:guanyl-nucleotide exchange factor activity"/>
    <property type="evidence" value="ECO:0007669"/>
    <property type="project" value="UniProtKB-KW"/>
</dbReference>
<dbReference type="SMART" id="SM00229">
    <property type="entry name" value="RasGEFN"/>
    <property type="match status" value="1"/>
</dbReference>
<dbReference type="InterPro" id="IPR000651">
    <property type="entry name" value="Ras-like_Gua-exchang_fac_N"/>
</dbReference>
<dbReference type="Gene3D" id="2.30.30.40">
    <property type="entry name" value="SH3 Domains"/>
    <property type="match status" value="1"/>
</dbReference>
<dbReference type="Proteomes" id="UP000230002">
    <property type="component" value="Unassembled WGS sequence"/>
</dbReference>
<organism evidence="9 10">
    <name type="scientific">Ganoderma sinense ZZ0214-1</name>
    <dbReference type="NCBI Taxonomy" id="1077348"/>
    <lineage>
        <taxon>Eukaryota</taxon>
        <taxon>Fungi</taxon>
        <taxon>Dikarya</taxon>
        <taxon>Basidiomycota</taxon>
        <taxon>Agaricomycotina</taxon>
        <taxon>Agaricomycetes</taxon>
        <taxon>Polyporales</taxon>
        <taxon>Polyporaceae</taxon>
        <taxon>Ganoderma</taxon>
    </lineage>
</organism>
<dbReference type="InterPro" id="IPR023578">
    <property type="entry name" value="Ras_GEF_dom_sf"/>
</dbReference>
<evidence type="ECO:0000256" key="4">
    <source>
        <dbReference type="PROSITE-ProRule" id="PRU00192"/>
    </source>
</evidence>
<evidence type="ECO:0000256" key="3">
    <source>
        <dbReference type="PROSITE-ProRule" id="PRU00168"/>
    </source>
</evidence>
<dbReference type="SUPFAM" id="SSF50044">
    <property type="entry name" value="SH3-domain"/>
    <property type="match status" value="1"/>
</dbReference>